<organism evidence="1 2">
    <name type="scientific">Kipferlia bialata</name>
    <dbReference type="NCBI Taxonomy" id="797122"/>
    <lineage>
        <taxon>Eukaryota</taxon>
        <taxon>Metamonada</taxon>
        <taxon>Carpediemonas-like organisms</taxon>
        <taxon>Kipferlia</taxon>
    </lineage>
</organism>
<dbReference type="InterPro" id="IPR028119">
    <property type="entry name" value="Snapin/Pallidin/Snn1"/>
</dbReference>
<sequence length="132" mass="14987">AITQVADQQSLLLEQINRLVKDLKQFKEDTNLYSLTEYTDRLIQCRRRALKVVTRLEAIGTKVVNLKDRAVALEAKEQAALTSRVGELTQHADAQAAVSPNRYEPQLAELRGIVQTTEEELRRQNIPTEAME</sequence>
<proteinExistence type="predicted"/>
<comment type="caution">
    <text evidence="1">The sequence shown here is derived from an EMBL/GenBank/DDBJ whole genome shotgun (WGS) entry which is preliminary data.</text>
</comment>
<dbReference type="AlphaFoldDB" id="A0A9K3CYL6"/>
<keyword evidence="2" id="KW-1185">Reference proteome</keyword>
<evidence type="ECO:0000313" key="1">
    <source>
        <dbReference type="EMBL" id="GIQ84079.1"/>
    </source>
</evidence>
<dbReference type="Proteomes" id="UP000265618">
    <property type="component" value="Unassembled WGS sequence"/>
</dbReference>
<name>A0A9K3CYL6_9EUKA</name>
<gene>
    <name evidence="1" type="ORF">KIPB_005514</name>
</gene>
<evidence type="ECO:0000313" key="2">
    <source>
        <dbReference type="Proteomes" id="UP000265618"/>
    </source>
</evidence>
<accession>A0A9K3CYL6</accession>
<dbReference type="Pfam" id="PF14712">
    <property type="entry name" value="Snapin_Pallidin"/>
    <property type="match status" value="1"/>
</dbReference>
<protein>
    <submittedName>
        <fullName evidence="1">Snapin/Pallidin/Snn1</fullName>
    </submittedName>
</protein>
<reference evidence="1 2" key="1">
    <citation type="journal article" date="2018" name="PLoS ONE">
        <title>The draft genome of Kipferlia bialata reveals reductive genome evolution in fornicate parasites.</title>
        <authorList>
            <person name="Tanifuji G."/>
            <person name="Takabayashi S."/>
            <person name="Kume K."/>
            <person name="Takagi M."/>
            <person name="Nakayama T."/>
            <person name="Kamikawa R."/>
            <person name="Inagaki Y."/>
            <person name="Hashimoto T."/>
        </authorList>
    </citation>
    <scope>NUCLEOTIDE SEQUENCE [LARGE SCALE GENOMIC DNA]</scope>
    <source>
        <strain evidence="1">NY0173</strain>
    </source>
</reference>
<feature type="non-terminal residue" evidence="1">
    <location>
        <position position="1"/>
    </location>
</feature>
<dbReference type="EMBL" id="BDIP01001298">
    <property type="protein sequence ID" value="GIQ84079.1"/>
    <property type="molecule type" value="Genomic_DNA"/>
</dbReference>